<dbReference type="Proteomes" id="UP000483286">
    <property type="component" value="Unassembled WGS sequence"/>
</dbReference>
<dbReference type="PANTHER" id="PTHR39518">
    <property type="entry name" value="UPF0215 PROTEIN MJ1150"/>
    <property type="match status" value="1"/>
</dbReference>
<comment type="caution">
    <text evidence="1">The sequence shown here is derived from an EMBL/GenBank/DDBJ whole genome shotgun (WGS) entry which is preliminary data.</text>
</comment>
<dbReference type="PIRSF" id="PIRSF006380">
    <property type="entry name" value="UCP006380"/>
    <property type="match status" value="1"/>
</dbReference>
<sequence length="204" mass="21772">MKRRPEEAVGHWPATLYTGRVLSCAIGFDDAPFKRAHRGNVAVVGTVYARRTLHAVLRGQVRRDGQNSTAELARLAGQTTQPVQLILLQGIALAGFNVVNIHALHVQTGLPVLVVARRAPDLDRMRAALLTQVPGGARKWRLVQAAGPMEPCGGVFVQRAGLSPQQAQAALATLTVTGHIPEPLRAAHLVARALVQGHSRGGRA</sequence>
<dbReference type="InterPro" id="IPR002802">
    <property type="entry name" value="Endo_dU"/>
</dbReference>
<evidence type="ECO:0000313" key="1">
    <source>
        <dbReference type="EMBL" id="MVN85871.1"/>
    </source>
</evidence>
<dbReference type="Gene3D" id="3.30.2170.10">
    <property type="entry name" value="archaeoglobus fulgidus dsm 4304 superfamily"/>
    <property type="match status" value="1"/>
</dbReference>
<dbReference type="AlphaFoldDB" id="A0A7C9I1P2"/>
<protein>
    <submittedName>
        <fullName evidence="1">DUF99 family protein</fullName>
    </submittedName>
</protein>
<gene>
    <name evidence="1" type="ORF">GO986_03730</name>
</gene>
<organism evidence="1 2">
    <name type="scientific">Deinococcus arboris</name>
    <dbReference type="NCBI Taxonomy" id="2682977"/>
    <lineage>
        <taxon>Bacteria</taxon>
        <taxon>Thermotogati</taxon>
        <taxon>Deinococcota</taxon>
        <taxon>Deinococci</taxon>
        <taxon>Deinococcales</taxon>
        <taxon>Deinococcaceae</taxon>
        <taxon>Deinococcus</taxon>
    </lineage>
</organism>
<dbReference type="Pfam" id="PF01949">
    <property type="entry name" value="Endo_dU"/>
    <property type="match status" value="1"/>
</dbReference>
<keyword evidence="2" id="KW-1185">Reference proteome</keyword>
<dbReference type="RefSeq" id="WP_157457917.1">
    <property type="nucleotide sequence ID" value="NZ_WQLB01000003.1"/>
</dbReference>
<name>A0A7C9I1P2_9DEIO</name>
<dbReference type="EMBL" id="WQLB01000003">
    <property type="protein sequence ID" value="MVN85871.1"/>
    <property type="molecule type" value="Genomic_DNA"/>
</dbReference>
<dbReference type="HAMAP" id="MF_00582">
    <property type="entry name" value="UPF0215"/>
    <property type="match status" value="1"/>
</dbReference>
<accession>A0A7C9I1P2</accession>
<dbReference type="PANTHER" id="PTHR39518:SF2">
    <property type="entry name" value="UPF0215 PROTEIN MJ1150"/>
    <property type="match status" value="1"/>
</dbReference>
<evidence type="ECO:0000313" key="2">
    <source>
        <dbReference type="Proteomes" id="UP000483286"/>
    </source>
</evidence>
<reference evidence="1 2" key="1">
    <citation type="submission" date="2019-12" db="EMBL/GenBank/DDBJ databases">
        <title>Deinococcus sp. HMF7620 Genome sequencing and assembly.</title>
        <authorList>
            <person name="Kang H."/>
            <person name="Kim H."/>
            <person name="Joh K."/>
        </authorList>
    </citation>
    <scope>NUCLEOTIDE SEQUENCE [LARGE SCALE GENOMIC DNA]</scope>
    <source>
        <strain evidence="1 2">HMF7620</strain>
    </source>
</reference>
<proteinExistence type="inferred from homology"/>